<accession>X1VK43</accession>
<name>X1VK43_9ZZZZ</name>
<feature type="non-terminal residue" evidence="1">
    <location>
        <position position="1"/>
    </location>
</feature>
<proteinExistence type="predicted"/>
<dbReference type="AlphaFoldDB" id="X1VK43"/>
<reference evidence="1" key="1">
    <citation type="journal article" date="2014" name="Front. Microbiol.">
        <title>High frequency of phylogenetically diverse reductive dehalogenase-homologous genes in deep subseafloor sedimentary metagenomes.</title>
        <authorList>
            <person name="Kawai M."/>
            <person name="Futagami T."/>
            <person name="Toyoda A."/>
            <person name="Takaki Y."/>
            <person name="Nishi S."/>
            <person name="Hori S."/>
            <person name="Arai W."/>
            <person name="Tsubouchi T."/>
            <person name="Morono Y."/>
            <person name="Uchiyama I."/>
            <person name="Ito T."/>
            <person name="Fujiyama A."/>
            <person name="Inagaki F."/>
            <person name="Takami H."/>
        </authorList>
    </citation>
    <scope>NUCLEOTIDE SEQUENCE</scope>
    <source>
        <strain evidence="1">Expedition CK06-06</strain>
    </source>
</reference>
<evidence type="ECO:0000313" key="1">
    <source>
        <dbReference type="EMBL" id="GAJ15866.1"/>
    </source>
</evidence>
<protein>
    <submittedName>
        <fullName evidence="1">Uncharacterized protein</fullName>
    </submittedName>
</protein>
<gene>
    <name evidence="1" type="ORF">S12H4_44608</name>
</gene>
<dbReference type="EMBL" id="BARW01027503">
    <property type="protein sequence ID" value="GAJ15866.1"/>
    <property type="molecule type" value="Genomic_DNA"/>
</dbReference>
<comment type="caution">
    <text evidence="1">The sequence shown here is derived from an EMBL/GenBank/DDBJ whole genome shotgun (WGS) entry which is preliminary data.</text>
</comment>
<organism evidence="1">
    <name type="scientific">marine sediment metagenome</name>
    <dbReference type="NCBI Taxonomy" id="412755"/>
    <lineage>
        <taxon>unclassified sequences</taxon>
        <taxon>metagenomes</taxon>
        <taxon>ecological metagenomes</taxon>
    </lineage>
</organism>
<sequence length="97" mass="10555">EVSQGLMEELQAKEKAMDELMQLVPDWSLSVAKGELVAMRAGAHGCVAASSCRFEPGGAECNDCPNWQLDDAVLDAHDGATQLHELGAEYHRESRLE</sequence>